<dbReference type="Gene3D" id="3.30.2350.10">
    <property type="entry name" value="Pseudouridine synthase"/>
    <property type="match status" value="1"/>
</dbReference>
<sequence>MNDGILLIDKPAGISSASVVYRIKKRFKFSKVGHAGTLDPFATGLMVITVGKATRLSRFFLDADKRYAARLGLGTLTDTLDPDGDVLTTESAEAMAALEARLGLSEAEALCAAFTGDFMQVPPIYSALKHNGVPLYKLARKGQAVEKPPRPVTLHENRLVAFSFPHIDFEVSCSKGTYIRSLARDMAESAGTVGHLTALRRIESSGFHVDEALPLSEAETMEREDLSMIPMAEALSHLPSMVVDEATRALVMNGNPLAWTPCGQEAGADFCRVLDGHGALIAVVESAKYGAHHKYCCVFNA</sequence>
<dbReference type="GO" id="GO:0160148">
    <property type="term" value="F:tRNA pseudouridine(55) synthase activity"/>
    <property type="evidence" value="ECO:0007669"/>
    <property type="project" value="UniProtKB-EC"/>
</dbReference>
<dbReference type="InterPro" id="IPR002501">
    <property type="entry name" value="PsdUridine_synth_N"/>
</dbReference>
<dbReference type="AlphaFoldDB" id="A0A4U8YQG6"/>
<organism evidence="7 8">
    <name type="scientific">Desulfoluna butyratoxydans</name>
    <dbReference type="NCBI Taxonomy" id="231438"/>
    <lineage>
        <taxon>Bacteria</taxon>
        <taxon>Pseudomonadati</taxon>
        <taxon>Thermodesulfobacteriota</taxon>
        <taxon>Desulfobacteria</taxon>
        <taxon>Desulfobacterales</taxon>
        <taxon>Desulfolunaceae</taxon>
        <taxon>Desulfoluna</taxon>
    </lineage>
</organism>
<dbReference type="Pfam" id="PF01509">
    <property type="entry name" value="TruB_N"/>
    <property type="match status" value="1"/>
</dbReference>
<dbReference type="PANTHER" id="PTHR13767">
    <property type="entry name" value="TRNA-PSEUDOURIDINE SYNTHASE"/>
    <property type="match status" value="1"/>
</dbReference>
<evidence type="ECO:0000256" key="2">
    <source>
        <dbReference type="ARBA" id="ARBA00005642"/>
    </source>
</evidence>
<dbReference type="NCBIfam" id="TIGR00431">
    <property type="entry name" value="TruB"/>
    <property type="match status" value="1"/>
</dbReference>
<evidence type="ECO:0000259" key="6">
    <source>
        <dbReference type="Pfam" id="PF01509"/>
    </source>
</evidence>
<dbReference type="EC" id="5.4.99.25" evidence="5"/>
<dbReference type="RefSeq" id="WP_180138639.1">
    <property type="nucleotide sequence ID" value="NZ_CAADHO010000002.1"/>
</dbReference>
<keyword evidence="4 5" id="KW-0413">Isomerase</keyword>
<evidence type="ECO:0000313" key="7">
    <source>
        <dbReference type="EMBL" id="VFQ43992.1"/>
    </source>
</evidence>
<keyword evidence="3 5" id="KW-0819">tRNA processing</keyword>
<dbReference type="Proteomes" id="UP000507962">
    <property type="component" value="Unassembled WGS sequence"/>
</dbReference>
<evidence type="ECO:0000256" key="1">
    <source>
        <dbReference type="ARBA" id="ARBA00000385"/>
    </source>
</evidence>
<reference evidence="7 8" key="1">
    <citation type="submission" date="2019-03" db="EMBL/GenBank/DDBJ databases">
        <authorList>
            <person name="Nijsse B."/>
        </authorList>
    </citation>
    <scope>NUCLEOTIDE SEQUENCE [LARGE SCALE GENOMIC DNA]</scope>
    <source>
        <strain evidence="7">Desulfoluna butyratoxydans MSL71</strain>
    </source>
</reference>
<keyword evidence="8" id="KW-1185">Reference proteome</keyword>
<evidence type="ECO:0000313" key="8">
    <source>
        <dbReference type="Proteomes" id="UP000507962"/>
    </source>
</evidence>
<dbReference type="GO" id="GO:0003723">
    <property type="term" value="F:RNA binding"/>
    <property type="evidence" value="ECO:0007669"/>
    <property type="project" value="InterPro"/>
</dbReference>
<dbReference type="HAMAP" id="MF_01080">
    <property type="entry name" value="TruB_bact"/>
    <property type="match status" value="1"/>
</dbReference>
<protein>
    <recommendedName>
        <fullName evidence="5">tRNA pseudouridine synthase B</fullName>
        <ecNumber evidence="5">5.4.99.25</ecNumber>
    </recommendedName>
    <alternativeName>
        <fullName evidence="5">tRNA pseudouridine(55) synthase</fullName>
        <shortName evidence="5">Psi55 synthase</shortName>
    </alternativeName>
    <alternativeName>
        <fullName evidence="5">tRNA pseudouridylate synthase</fullName>
    </alternativeName>
    <alternativeName>
        <fullName evidence="5">tRNA-uridine isomerase</fullName>
    </alternativeName>
</protein>
<feature type="active site" description="Nucleophile" evidence="5">
    <location>
        <position position="39"/>
    </location>
</feature>
<comment type="similarity">
    <text evidence="2 5">Belongs to the pseudouridine synthase TruB family. Type 1 subfamily.</text>
</comment>
<gene>
    <name evidence="5" type="primary">truB</name>
    <name evidence="7" type="ORF">MSL71_16360</name>
</gene>
<evidence type="ECO:0000256" key="3">
    <source>
        <dbReference type="ARBA" id="ARBA00022694"/>
    </source>
</evidence>
<evidence type="ECO:0000256" key="4">
    <source>
        <dbReference type="ARBA" id="ARBA00023235"/>
    </source>
</evidence>
<dbReference type="EMBL" id="CAADHO010000002">
    <property type="protein sequence ID" value="VFQ43992.1"/>
    <property type="molecule type" value="Genomic_DNA"/>
</dbReference>
<evidence type="ECO:0000256" key="5">
    <source>
        <dbReference type="HAMAP-Rule" id="MF_01080"/>
    </source>
</evidence>
<comment type="catalytic activity">
    <reaction evidence="1 5">
        <text>uridine(55) in tRNA = pseudouridine(55) in tRNA</text>
        <dbReference type="Rhea" id="RHEA:42532"/>
        <dbReference type="Rhea" id="RHEA-COMP:10101"/>
        <dbReference type="Rhea" id="RHEA-COMP:10102"/>
        <dbReference type="ChEBI" id="CHEBI:65314"/>
        <dbReference type="ChEBI" id="CHEBI:65315"/>
        <dbReference type="EC" id="5.4.99.25"/>
    </reaction>
</comment>
<dbReference type="CDD" id="cd02573">
    <property type="entry name" value="PseudoU_synth_EcTruB"/>
    <property type="match status" value="1"/>
</dbReference>
<dbReference type="GO" id="GO:0031119">
    <property type="term" value="P:tRNA pseudouridine synthesis"/>
    <property type="evidence" value="ECO:0007669"/>
    <property type="project" value="UniProtKB-UniRule"/>
</dbReference>
<accession>A0A4U8YQG6</accession>
<name>A0A4U8YQG6_9BACT</name>
<dbReference type="InterPro" id="IPR014780">
    <property type="entry name" value="tRNA_psdUridine_synth_TruB"/>
</dbReference>
<dbReference type="PANTHER" id="PTHR13767:SF2">
    <property type="entry name" value="PSEUDOURIDYLATE SYNTHASE TRUB1"/>
    <property type="match status" value="1"/>
</dbReference>
<dbReference type="GO" id="GO:1990481">
    <property type="term" value="P:mRNA pseudouridine synthesis"/>
    <property type="evidence" value="ECO:0007669"/>
    <property type="project" value="TreeGrafter"/>
</dbReference>
<feature type="domain" description="Pseudouridine synthase II N-terminal" evidence="6">
    <location>
        <begin position="24"/>
        <end position="179"/>
    </location>
</feature>
<comment type="function">
    <text evidence="5">Responsible for synthesis of pseudouridine from uracil-55 in the psi GC loop of transfer RNAs.</text>
</comment>
<dbReference type="SUPFAM" id="SSF55120">
    <property type="entry name" value="Pseudouridine synthase"/>
    <property type="match status" value="1"/>
</dbReference>
<dbReference type="InterPro" id="IPR020103">
    <property type="entry name" value="PsdUridine_synth_cat_dom_sf"/>
</dbReference>
<proteinExistence type="inferred from homology"/>